<dbReference type="OrthoDB" id="8482208at2"/>
<dbReference type="Proteomes" id="UP000235659">
    <property type="component" value="Unassembled WGS sequence"/>
</dbReference>
<dbReference type="EMBL" id="PNXY01000015">
    <property type="protein sequence ID" value="PMS28882.1"/>
    <property type="molecule type" value="Genomic_DNA"/>
</dbReference>
<keyword evidence="3" id="KW-1185">Reference proteome</keyword>
<reference evidence="1 4" key="2">
    <citation type="submission" date="2020-04" db="EMBL/GenBank/DDBJ databases">
        <authorList>
            <person name="De Canck E."/>
        </authorList>
    </citation>
    <scope>NUCLEOTIDE SEQUENCE [LARGE SCALE GENOMIC DNA]</scope>
    <source>
        <strain evidence="1 4">LMG 27174</strain>
    </source>
</reference>
<dbReference type="RefSeq" id="WP_102634004.1">
    <property type="nucleotide sequence ID" value="NZ_CADIJZ010000006.1"/>
</dbReference>
<accession>A0A2N7WHM4</accession>
<sequence length="178" mass="19750">MSMPETERDALDQNEYFETLGYSGDDFLVRLKSSGSTVRFIGRPNNWMLSLIAPMSWWSSRWSLRGRGTTAQRAFVRACSRRGPYAEEAIASRIADEKRAAQPAPVLTQSGLPAAVIVAETGGYFHVQCPHCGDVHRHGAGLLGRRVPHCWGLYRDVSDYELVRRSASSVDHIELAAA</sequence>
<evidence type="ECO:0000313" key="1">
    <source>
        <dbReference type="EMBL" id="CAB3665485.1"/>
    </source>
</evidence>
<organism evidence="1 4">
    <name type="scientific">Paraburkholderia rhynchosiae</name>
    <dbReference type="NCBI Taxonomy" id="487049"/>
    <lineage>
        <taxon>Bacteria</taxon>
        <taxon>Pseudomonadati</taxon>
        <taxon>Pseudomonadota</taxon>
        <taxon>Betaproteobacteria</taxon>
        <taxon>Burkholderiales</taxon>
        <taxon>Burkholderiaceae</taxon>
        <taxon>Paraburkholderia</taxon>
    </lineage>
</organism>
<reference evidence="2 3" key="1">
    <citation type="submission" date="2018-01" db="EMBL/GenBank/DDBJ databases">
        <title>Whole genome analyses suggest that Burkholderia sensu lato contains two further novel genera in the rhizoxinica-symbiotica group Mycetohabitans gen. nov., and Trinickia gen. nov.: implications for the evolution of diazotrophy and nodulation in the Burkholderiaceae.</title>
        <authorList>
            <person name="Estrada-de los Santos P."/>
            <person name="Palmer M."/>
            <person name="Chavez-Ramirez B."/>
            <person name="Beukes C."/>
            <person name="Steenkamp E.T."/>
            <person name="Hirsch A.M."/>
            <person name="Manyaka P."/>
            <person name="Maluk M."/>
            <person name="Lafos M."/>
            <person name="Crook M."/>
            <person name="Gross E."/>
            <person name="Simon M.F."/>
            <person name="Bueno dos Reis Junior F."/>
            <person name="Poole P.S."/>
            <person name="Venter S.N."/>
            <person name="James E.K."/>
        </authorList>
    </citation>
    <scope>NUCLEOTIDE SEQUENCE [LARGE SCALE GENOMIC DNA]</scope>
    <source>
        <strain evidence="2 3">WSM 3937</strain>
    </source>
</reference>
<gene>
    <name evidence="2" type="ORF">C0Z16_20860</name>
    <name evidence="1" type="ORF">LMG27174_01858</name>
</gene>
<dbReference type="AlphaFoldDB" id="A0A2N7WHM4"/>
<evidence type="ECO:0000313" key="3">
    <source>
        <dbReference type="Proteomes" id="UP000235659"/>
    </source>
</evidence>
<protein>
    <submittedName>
        <fullName evidence="1">Uncharacterized protein</fullName>
    </submittedName>
</protein>
<dbReference type="Proteomes" id="UP000494205">
    <property type="component" value="Unassembled WGS sequence"/>
</dbReference>
<evidence type="ECO:0000313" key="2">
    <source>
        <dbReference type="EMBL" id="PMS28882.1"/>
    </source>
</evidence>
<name>A0A2N7WHM4_9BURK</name>
<proteinExistence type="predicted"/>
<dbReference type="EMBL" id="CADIJZ010000006">
    <property type="protein sequence ID" value="CAB3665485.1"/>
    <property type="molecule type" value="Genomic_DNA"/>
</dbReference>
<evidence type="ECO:0000313" key="4">
    <source>
        <dbReference type="Proteomes" id="UP000494205"/>
    </source>
</evidence>